<keyword evidence="3 6" id="KW-0812">Transmembrane</keyword>
<dbReference type="InterPro" id="IPR006968">
    <property type="entry name" value="RUS_fam"/>
</dbReference>
<evidence type="ECO:0000259" key="7">
    <source>
        <dbReference type="Pfam" id="PF04884"/>
    </source>
</evidence>
<reference evidence="9" key="1">
    <citation type="submission" date="2024-02" db="UniProtKB">
        <authorList>
            <consortium name="WormBaseParasite"/>
        </authorList>
    </citation>
    <scope>IDENTIFICATION</scope>
</reference>
<dbReference type="PANTHER" id="PTHR12770:SF31">
    <property type="entry name" value="RUS FAMILY MEMBER 1"/>
    <property type="match status" value="1"/>
</dbReference>
<dbReference type="GO" id="GO:0016020">
    <property type="term" value="C:membrane"/>
    <property type="evidence" value="ECO:0007669"/>
    <property type="project" value="UniProtKB-SubCell"/>
</dbReference>
<feature type="domain" description="Protein root UVB sensitive/RUS" evidence="7">
    <location>
        <begin position="1"/>
        <end position="160"/>
    </location>
</feature>
<dbReference type="PANTHER" id="PTHR12770">
    <property type="entry name" value="RUS1 FAMILY PROTEIN C16ORF58"/>
    <property type="match status" value="1"/>
</dbReference>
<organism evidence="8 9">
    <name type="scientific">Mesorhabditis belari</name>
    <dbReference type="NCBI Taxonomy" id="2138241"/>
    <lineage>
        <taxon>Eukaryota</taxon>
        <taxon>Metazoa</taxon>
        <taxon>Ecdysozoa</taxon>
        <taxon>Nematoda</taxon>
        <taxon>Chromadorea</taxon>
        <taxon>Rhabditida</taxon>
        <taxon>Rhabditina</taxon>
        <taxon>Rhabditomorpha</taxon>
        <taxon>Rhabditoidea</taxon>
        <taxon>Rhabditidae</taxon>
        <taxon>Mesorhabditinae</taxon>
        <taxon>Mesorhabditis</taxon>
    </lineage>
</organism>
<dbReference type="InterPro" id="IPR054549">
    <property type="entry name" value="UVB_sens_RUS_dom"/>
</dbReference>
<evidence type="ECO:0000256" key="6">
    <source>
        <dbReference type="SAM" id="Phobius"/>
    </source>
</evidence>
<keyword evidence="5 6" id="KW-0472">Membrane</keyword>
<evidence type="ECO:0000256" key="3">
    <source>
        <dbReference type="ARBA" id="ARBA00022692"/>
    </source>
</evidence>
<sequence>MIGRILFSYAKGSQLDYDCKKWRLVADILNDAAFFIDLLCPLWPKWFLVSACISSLFRCIVGVAGGATRTTIVQHQARRNNLADVAAKDGSQETLVNAAALLVSLALLPAVSGKHTIIWILFGLLTFLHLFANYRAVRSLKLDVLNGKRAAIIIREYIKNDIILSIDVVNKEEPLFYNLYPTRHLGCSLKTLLEHRRSKNMIYHESPKFTILYDPHYGTSWIAMTENAESIDQLNACYDLEQIIINQKIKLNFNKFVNDLKENGWQIDHHLNFDEWSYSLLE</sequence>
<protein>
    <recommendedName>
        <fullName evidence="7">Protein root UVB sensitive/RUS domain-containing protein</fullName>
    </recommendedName>
</protein>
<dbReference type="Proteomes" id="UP000887575">
    <property type="component" value="Unassembled WGS sequence"/>
</dbReference>
<keyword evidence="4 6" id="KW-1133">Transmembrane helix</keyword>
<evidence type="ECO:0000313" key="9">
    <source>
        <dbReference type="WBParaSite" id="MBELARI_LOCUS17624"/>
    </source>
</evidence>
<comment type="similarity">
    <text evidence="2">Belongs to the RUS1 family.</text>
</comment>
<evidence type="ECO:0000256" key="5">
    <source>
        <dbReference type="ARBA" id="ARBA00023136"/>
    </source>
</evidence>
<evidence type="ECO:0000256" key="4">
    <source>
        <dbReference type="ARBA" id="ARBA00022989"/>
    </source>
</evidence>
<dbReference type="AlphaFoldDB" id="A0AAF3EU65"/>
<comment type="subcellular location">
    <subcellularLocation>
        <location evidence="1">Membrane</location>
    </subcellularLocation>
</comment>
<dbReference type="Pfam" id="PF04884">
    <property type="entry name" value="UVB_sens_prot"/>
    <property type="match status" value="1"/>
</dbReference>
<accession>A0AAF3EU65</accession>
<keyword evidence="8" id="KW-1185">Reference proteome</keyword>
<evidence type="ECO:0000256" key="1">
    <source>
        <dbReference type="ARBA" id="ARBA00004370"/>
    </source>
</evidence>
<proteinExistence type="inferred from homology"/>
<feature type="transmembrane region" description="Helical" evidence="6">
    <location>
        <begin position="117"/>
        <end position="134"/>
    </location>
</feature>
<evidence type="ECO:0000313" key="8">
    <source>
        <dbReference type="Proteomes" id="UP000887575"/>
    </source>
</evidence>
<dbReference type="WBParaSite" id="MBELARI_LOCUS17624">
    <property type="protein sequence ID" value="MBELARI_LOCUS17624"/>
    <property type="gene ID" value="MBELARI_LOCUS17624"/>
</dbReference>
<name>A0AAF3EU65_9BILA</name>
<evidence type="ECO:0000256" key="2">
    <source>
        <dbReference type="ARBA" id="ARBA00007558"/>
    </source>
</evidence>